<sequence length="435" mass="44269">MTSTAAPAAGASPAGAAPPPAGAPRPPAPGPRYPRLRSAAVSLVCSLLGPLVFLVVLGSSLEQGGAPQRLPLWALLLVVDVAVGVAAGVLAGLLPRSRTLPLVLVVAGVVSTWAAPAGVVGVVRAGARRSPALDGLVLAVVVGGGVGYERLLGLAGPPTQDRLPLWVEVVAFTALAALLLLWGRARGTRAALVASLHAQAGAAERERAALARSRAADVARTRAEERSAIARDMHDTLSHQLSLIAVHAGALAARDDLPPERAREAARTVRDAAADANAVLREVLTALRSTDPAQRLGHHGGALPLPTAASLDALVERARAQGQPVDLVRVGASARDLDERSPTTAASVVQITTELLVNAGKHAPGAPVEVRLAHEGDELLLRASNPLAAGAPPALGTGLGLVGVAERARLLGGGMRHATTPDGRFVVEVTVPWQV</sequence>
<keyword evidence="6 12" id="KW-0418">Kinase</keyword>
<keyword evidence="13" id="KW-1185">Reference proteome</keyword>
<feature type="transmembrane region" description="Helical" evidence="10">
    <location>
        <begin position="40"/>
        <end position="58"/>
    </location>
</feature>
<evidence type="ECO:0000256" key="6">
    <source>
        <dbReference type="ARBA" id="ARBA00022777"/>
    </source>
</evidence>
<comment type="caution">
    <text evidence="12">The sequence shown here is derived from an EMBL/GenBank/DDBJ whole genome shotgun (WGS) entry which is preliminary data.</text>
</comment>
<evidence type="ECO:0000256" key="9">
    <source>
        <dbReference type="SAM" id="MobiDB-lite"/>
    </source>
</evidence>
<dbReference type="InterPro" id="IPR036890">
    <property type="entry name" value="HATPase_C_sf"/>
</dbReference>
<keyword evidence="10" id="KW-0472">Membrane</keyword>
<feature type="compositionally biased region" description="Low complexity" evidence="9">
    <location>
        <begin position="1"/>
        <end position="15"/>
    </location>
</feature>
<dbReference type="Gene3D" id="1.20.5.1930">
    <property type="match status" value="1"/>
</dbReference>
<accession>A0ABU8RGD2</accession>
<feature type="domain" description="Signal transduction histidine kinase subgroup 3 dimerisation and phosphoacceptor" evidence="11">
    <location>
        <begin position="225"/>
        <end position="290"/>
    </location>
</feature>
<dbReference type="PANTHER" id="PTHR24421:SF10">
    <property type="entry name" value="NITRATE_NITRITE SENSOR PROTEIN NARQ"/>
    <property type="match status" value="1"/>
</dbReference>
<evidence type="ECO:0000313" key="12">
    <source>
        <dbReference type="EMBL" id="MEJ5944029.1"/>
    </source>
</evidence>
<evidence type="ECO:0000256" key="5">
    <source>
        <dbReference type="ARBA" id="ARBA00022741"/>
    </source>
</evidence>
<evidence type="ECO:0000259" key="11">
    <source>
        <dbReference type="Pfam" id="PF07730"/>
    </source>
</evidence>
<dbReference type="CDD" id="cd16917">
    <property type="entry name" value="HATPase_UhpB-NarQ-NarX-like"/>
    <property type="match status" value="1"/>
</dbReference>
<keyword evidence="10" id="KW-1133">Transmembrane helix</keyword>
<protein>
    <recommendedName>
        <fullName evidence="2">histidine kinase</fullName>
        <ecNumber evidence="2">2.7.13.3</ecNumber>
    </recommendedName>
</protein>
<comment type="catalytic activity">
    <reaction evidence="1">
        <text>ATP + protein L-histidine = ADP + protein N-phospho-L-histidine.</text>
        <dbReference type="EC" id="2.7.13.3"/>
    </reaction>
</comment>
<evidence type="ECO:0000256" key="3">
    <source>
        <dbReference type="ARBA" id="ARBA00022553"/>
    </source>
</evidence>
<dbReference type="EMBL" id="JBBIAA010000001">
    <property type="protein sequence ID" value="MEJ5944029.1"/>
    <property type="molecule type" value="Genomic_DNA"/>
</dbReference>
<feature type="compositionally biased region" description="Pro residues" evidence="9">
    <location>
        <begin position="16"/>
        <end position="31"/>
    </location>
</feature>
<reference evidence="12 13" key="1">
    <citation type="journal article" date="2017" name="Int. J. Syst. Evol. Microbiol.">
        <title>Pseudokineococcus basanitobsidens sp. nov., isolated from volcanic rock.</title>
        <authorList>
            <person name="Lee D.W."/>
            <person name="Park M.Y."/>
            <person name="Kim J.J."/>
            <person name="Kim B.S."/>
        </authorList>
    </citation>
    <scope>NUCLEOTIDE SEQUENCE [LARGE SCALE GENOMIC DNA]</scope>
    <source>
        <strain evidence="12 13">DSM 103726</strain>
    </source>
</reference>
<dbReference type="GO" id="GO:0016301">
    <property type="term" value="F:kinase activity"/>
    <property type="evidence" value="ECO:0007669"/>
    <property type="project" value="UniProtKB-KW"/>
</dbReference>
<dbReference type="SUPFAM" id="SSF55874">
    <property type="entry name" value="ATPase domain of HSP90 chaperone/DNA topoisomerase II/histidine kinase"/>
    <property type="match status" value="1"/>
</dbReference>
<evidence type="ECO:0000256" key="4">
    <source>
        <dbReference type="ARBA" id="ARBA00022679"/>
    </source>
</evidence>
<proteinExistence type="predicted"/>
<keyword evidence="10" id="KW-0812">Transmembrane</keyword>
<dbReference type="Gene3D" id="3.30.565.10">
    <property type="entry name" value="Histidine kinase-like ATPase, C-terminal domain"/>
    <property type="match status" value="1"/>
</dbReference>
<evidence type="ECO:0000256" key="10">
    <source>
        <dbReference type="SAM" id="Phobius"/>
    </source>
</evidence>
<feature type="transmembrane region" description="Helical" evidence="10">
    <location>
        <begin position="135"/>
        <end position="151"/>
    </location>
</feature>
<dbReference type="RefSeq" id="WP_339573419.1">
    <property type="nucleotide sequence ID" value="NZ_JBBIAA010000001.1"/>
</dbReference>
<evidence type="ECO:0000256" key="2">
    <source>
        <dbReference type="ARBA" id="ARBA00012438"/>
    </source>
</evidence>
<keyword evidence="8" id="KW-0902">Two-component regulatory system</keyword>
<keyword evidence="4" id="KW-0808">Transferase</keyword>
<dbReference type="Proteomes" id="UP001387100">
    <property type="component" value="Unassembled WGS sequence"/>
</dbReference>
<evidence type="ECO:0000256" key="1">
    <source>
        <dbReference type="ARBA" id="ARBA00000085"/>
    </source>
</evidence>
<keyword evidence="7" id="KW-0067">ATP-binding</keyword>
<dbReference type="InterPro" id="IPR011712">
    <property type="entry name" value="Sig_transdc_His_kin_sub3_dim/P"/>
</dbReference>
<evidence type="ECO:0000313" key="13">
    <source>
        <dbReference type="Proteomes" id="UP001387100"/>
    </source>
</evidence>
<keyword evidence="5" id="KW-0547">Nucleotide-binding</keyword>
<feature type="region of interest" description="Disordered" evidence="9">
    <location>
        <begin position="1"/>
        <end position="31"/>
    </location>
</feature>
<dbReference type="Pfam" id="PF07730">
    <property type="entry name" value="HisKA_3"/>
    <property type="match status" value="1"/>
</dbReference>
<feature type="transmembrane region" description="Helical" evidence="10">
    <location>
        <begin position="70"/>
        <end position="94"/>
    </location>
</feature>
<keyword evidence="3" id="KW-0597">Phosphoprotein</keyword>
<dbReference type="PANTHER" id="PTHR24421">
    <property type="entry name" value="NITRATE/NITRITE SENSOR PROTEIN NARX-RELATED"/>
    <property type="match status" value="1"/>
</dbReference>
<dbReference type="InterPro" id="IPR050482">
    <property type="entry name" value="Sensor_HK_TwoCompSys"/>
</dbReference>
<dbReference type="EC" id="2.7.13.3" evidence="2"/>
<feature type="transmembrane region" description="Helical" evidence="10">
    <location>
        <begin position="163"/>
        <end position="182"/>
    </location>
</feature>
<name>A0ABU8RGD2_9ACTN</name>
<evidence type="ECO:0000256" key="7">
    <source>
        <dbReference type="ARBA" id="ARBA00022840"/>
    </source>
</evidence>
<gene>
    <name evidence="12" type="ORF">WDZ17_01790</name>
</gene>
<organism evidence="12 13">
    <name type="scientific">Pseudokineococcus basanitobsidens</name>
    <dbReference type="NCBI Taxonomy" id="1926649"/>
    <lineage>
        <taxon>Bacteria</taxon>
        <taxon>Bacillati</taxon>
        <taxon>Actinomycetota</taxon>
        <taxon>Actinomycetes</taxon>
        <taxon>Kineosporiales</taxon>
        <taxon>Kineosporiaceae</taxon>
        <taxon>Pseudokineococcus</taxon>
    </lineage>
</organism>
<feature type="transmembrane region" description="Helical" evidence="10">
    <location>
        <begin position="100"/>
        <end position="123"/>
    </location>
</feature>
<evidence type="ECO:0000256" key="8">
    <source>
        <dbReference type="ARBA" id="ARBA00023012"/>
    </source>
</evidence>